<reference evidence="11" key="1">
    <citation type="submission" date="2025-08" db="UniProtKB">
        <authorList>
            <consortium name="RefSeq"/>
        </authorList>
    </citation>
    <scope>IDENTIFICATION</scope>
    <source>
        <tissue evidence="11">Spleen</tissue>
    </source>
</reference>
<dbReference type="RefSeq" id="XP_006868901.1">
    <property type="nucleotide sequence ID" value="XM_006868839.1"/>
</dbReference>
<dbReference type="OrthoDB" id="10061577at2759"/>
<keyword evidence="2" id="KW-1003">Cell membrane</keyword>
<keyword evidence="10" id="KW-1185">Reference proteome</keyword>
<dbReference type="Proteomes" id="UP000504623">
    <property type="component" value="Unplaced"/>
</dbReference>
<dbReference type="AlphaFoldDB" id="A0A9B0TRT7"/>
<dbReference type="Pfam" id="PF00531">
    <property type="entry name" value="Death"/>
    <property type="match status" value="1"/>
</dbReference>
<evidence type="ECO:0000256" key="7">
    <source>
        <dbReference type="ARBA" id="ARBA00023180"/>
    </source>
</evidence>
<evidence type="ECO:0000256" key="1">
    <source>
        <dbReference type="ARBA" id="ARBA00004162"/>
    </source>
</evidence>
<keyword evidence="6 8" id="KW-0472">Membrane</keyword>
<dbReference type="InterPro" id="IPR000488">
    <property type="entry name" value="Death_dom"/>
</dbReference>
<dbReference type="GeneID" id="102812552"/>
<evidence type="ECO:0000256" key="8">
    <source>
        <dbReference type="SAM" id="Phobius"/>
    </source>
</evidence>
<dbReference type="SMART" id="SM00005">
    <property type="entry name" value="DEATH"/>
    <property type="match status" value="1"/>
</dbReference>
<dbReference type="InterPro" id="IPR011029">
    <property type="entry name" value="DEATH-like_dom_sf"/>
</dbReference>
<dbReference type="SUPFAM" id="SSF47986">
    <property type="entry name" value="DEATH domain"/>
    <property type="match status" value="1"/>
</dbReference>
<dbReference type="PROSITE" id="PS50017">
    <property type="entry name" value="DEATH_DOMAIN"/>
    <property type="match status" value="1"/>
</dbReference>
<accession>A0A9B0TRT7</accession>
<proteinExistence type="predicted"/>
<dbReference type="InterPro" id="IPR052302">
    <property type="entry name" value="Neurotrophin_rcpt-DD"/>
</dbReference>
<evidence type="ECO:0000313" key="10">
    <source>
        <dbReference type="Proteomes" id="UP000504623"/>
    </source>
</evidence>
<dbReference type="GO" id="GO:0015026">
    <property type="term" value="F:coreceptor activity"/>
    <property type="evidence" value="ECO:0007669"/>
    <property type="project" value="TreeGrafter"/>
</dbReference>
<keyword evidence="4" id="KW-0053">Apoptosis</keyword>
<dbReference type="GO" id="GO:0007266">
    <property type="term" value="P:Rho protein signal transduction"/>
    <property type="evidence" value="ECO:0007669"/>
    <property type="project" value="TreeGrafter"/>
</dbReference>
<dbReference type="PANTHER" id="PTHR46605">
    <property type="entry name" value="TUMOR NECROSIS FACTOR RECEPTOR"/>
    <property type="match status" value="1"/>
</dbReference>
<dbReference type="GO" id="GO:0009986">
    <property type="term" value="C:cell surface"/>
    <property type="evidence" value="ECO:0007669"/>
    <property type="project" value="TreeGrafter"/>
</dbReference>
<protein>
    <submittedName>
        <fullName evidence="11">Death domain-containing membrane protein NRADD-like</fullName>
    </submittedName>
</protein>
<dbReference type="Gene3D" id="1.10.533.10">
    <property type="entry name" value="Death Domain, Fas"/>
    <property type="match status" value="1"/>
</dbReference>
<evidence type="ECO:0000259" key="9">
    <source>
        <dbReference type="PROSITE" id="PS50017"/>
    </source>
</evidence>
<name>A0A9B0TRT7_CHRAS</name>
<sequence length="246" mass="26439">MGELDTSGKHSLGVYSGKQEEAVEMKVGKAAYKILMGQDRDPEWIVAGGALTPNTSSPFPPEPPGASGSIIPVYCALLAAVVLGLLAYVVFKCWRSHKQRQQLAKARTAELGSLDRDQVHGNSSIFLDSPNHQELGATGQGPNPEVGGRLYLHLPRQQQEEVERLLEVQGEPDKGWQGLAGCLGYRAEAVETLAQGQAPAYNLLRDWAIREGTGATLRVLEDALVAMDREDVAQVLSPLAEGCSVV</sequence>
<evidence type="ECO:0000256" key="4">
    <source>
        <dbReference type="ARBA" id="ARBA00022703"/>
    </source>
</evidence>
<dbReference type="GO" id="GO:0048406">
    <property type="term" value="F:nerve growth factor binding"/>
    <property type="evidence" value="ECO:0007669"/>
    <property type="project" value="TreeGrafter"/>
</dbReference>
<dbReference type="GO" id="GO:0006915">
    <property type="term" value="P:apoptotic process"/>
    <property type="evidence" value="ECO:0007669"/>
    <property type="project" value="UniProtKB-KW"/>
</dbReference>
<evidence type="ECO:0000256" key="6">
    <source>
        <dbReference type="ARBA" id="ARBA00023136"/>
    </source>
</evidence>
<evidence type="ECO:0000313" key="11">
    <source>
        <dbReference type="RefSeq" id="XP_006868901.1"/>
    </source>
</evidence>
<dbReference type="Pfam" id="PF18422">
    <property type="entry name" value="TNFR_16_TM"/>
    <property type="match status" value="1"/>
</dbReference>
<dbReference type="InterPro" id="IPR041448">
    <property type="entry name" value="TNFR16_TM"/>
</dbReference>
<dbReference type="GO" id="GO:0005886">
    <property type="term" value="C:plasma membrane"/>
    <property type="evidence" value="ECO:0007669"/>
    <property type="project" value="UniProtKB-SubCell"/>
</dbReference>
<dbReference type="PANTHER" id="PTHR46605:SF1">
    <property type="entry name" value="DEATH DOMAIN-CONTAINING MEMBRANE PROTEIN NRADD"/>
    <property type="match status" value="1"/>
</dbReference>
<feature type="domain" description="Death" evidence="9">
    <location>
        <begin position="176"/>
        <end position="240"/>
    </location>
</feature>
<keyword evidence="7" id="KW-0325">Glycoprotein</keyword>
<dbReference type="Gene3D" id="6.10.250.1780">
    <property type="match status" value="1"/>
</dbReference>
<keyword evidence="5 8" id="KW-1133">Transmembrane helix</keyword>
<evidence type="ECO:0000256" key="5">
    <source>
        <dbReference type="ARBA" id="ARBA00022989"/>
    </source>
</evidence>
<dbReference type="GO" id="GO:0005035">
    <property type="term" value="F:death receptor activity"/>
    <property type="evidence" value="ECO:0007669"/>
    <property type="project" value="TreeGrafter"/>
</dbReference>
<evidence type="ECO:0000256" key="3">
    <source>
        <dbReference type="ARBA" id="ARBA00022692"/>
    </source>
</evidence>
<keyword evidence="3 8" id="KW-0812">Transmembrane</keyword>
<comment type="subcellular location">
    <subcellularLocation>
        <location evidence="1">Cell membrane</location>
        <topology evidence="1">Single-pass membrane protein</topology>
    </subcellularLocation>
</comment>
<organism evidence="10 11">
    <name type="scientific">Chrysochloris asiatica</name>
    <name type="common">Cape golden mole</name>
    <dbReference type="NCBI Taxonomy" id="185453"/>
    <lineage>
        <taxon>Eukaryota</taxon>
        <taxon>Metazoa</taxon>
        <taxon>Chordata</taxon>
        <taxon>Craniata</taxon>
        <taxon>Vertebrata</taxon>
        <taxon>Euteleostomi</taxon>
        <taxon>Mammalia</taxon>
        <taxon>Eutheria</taxon>
        <taxon>Afrotheria</taxon>
        <taxon>Chrysochloridae</taxon>
        <taxon>Chrysochlorinae</taxon>
        <taxon>Chrysochloris</taxon>
    </lineage>
</organism>
<feature type="transmembrane region" description="Helical" evidence="8">
    <location>
        <begin position="70"/>
        <end position="91"/>
    </location>
</feature>
<evidence type="ECO:0000256" key="2">
    <source>
        <dbReference type="ARBA" id="ARBA00022475"/>
    </source>
</evidence>
<gene>
    <name evidence="11" type="primary">LOC102812552</name>
</gene>